<name>A0A9X1NIR2_9ACTN</name>
<evidence type="ECO:0000313" key="7">
    <source>
        <dbReference type="Proteomes" id="UP001138997"/>
    </source>
</evidence>
<reference evidence="6" key="1">
    <citation type="submission" date="2021-11" db="EMBL/GenBank/DDBJ databases">
        <title>Streptomyces corallinus and Kineosporia corallina sp. nov., two new coral-derived marine actinobacteria.</title>
        <authorList>
            <person name="Buangrab K."/>
            <person name="Sutthacheep M."/>
            <person name="Yeemin T."/>
            <person name="Harunari E."/>
            <person name="Igarashi Y."/>
            <person name="Sripreechasak P."/>
            <person name="Kanchanasin P."/>
            <person name="Tanasupawat S."/>
            <person name="Phongsopitanun W."/>
        </authorList>
    </citation>
    <scope>NUCLEOTIDE SEQUENCE</scope>
    <source>
        <strain evidence="6">JCM 31032</strain>
    </source>
</reference>
<evidence type="ECO:0000256" key="4">
    <source>
        <dbReference type="ARBA" id="ARBA00022840"/>
    </source>
</evidence>
<comment type="similarity">
    <text evidence="1">Belongs to the ABC transporter superfamily.</text>
</comment>
<dbReference type="Pfam" id="PF08352">
    <property type="entry name" value="oligo_HPY"/>
    <property type="match status" value="1"/>
</dbReference>
<dbReference type="GO" id="GO:0016887">
    <property type="term" value="F:ATP hydrolysis activity"/>
    <property type="evidence" value="ECO:0007669"/>
    <property type="project" value="InterPro"/>
</dbReference>
<dbReference type="InterPro" id="IPR017871">
    <property type="entry name" value="ABC_transporter-like_CS"/>
</dbReference>
<dbReference type="PROSITE" id="PS50893">
    <property type="entry name" value="ABC_TRANSPORTER_2"/>
    <property type="match status" value="1"/>
</dbReference>
<sequence>MTTLATEPALLTLTDVSKHFSIPSPRALRPTERKVLRAVDGVSLSIAPGETFALVGESGSGKSTLGRIAVRLSEPTSGTVTFSGQDVTHYSGRQLRRLRPRMQVIFQDPLGALNPRMTAGKIVAEPLQAIGGLRGSALDDRVDELFRAVGLDPAQRLARPRTLSGGQRQRVGIARAIALNPDLILADEAVSALDVSVQAQIANLLDELRENLGIGYLFIAHGLPIVRQLAQRIGVMYLGRLVECGPADEVLRNPRHPYTRALIGASPVARRRARRERVVLAGDPPNPLSPPSGCRFRTRCPQAMDLCASQPPPTVEITPGYTAECHLLQ</sequence>
<dbReference type="SMART" id="SM00382">
    <property type="entry name" value="AAA"/>
    <property type="match status" value="1"/>
</dbReference>
<dbReference type="Pfam" id="PF00005">
    <property type="entry name" value="ABC_tran"/>
    <property type="match status" value="1"/>
</dbReference>
<dbReference type="GO" id="GO:0015833">
    <property type="term" value="P:peptide transport"/>
    <property type="evidence" value="ECO:0007669"/>
    <property type="project" value="InterPro"/>
</dbReference>
<keyword evidence="7" id="KW-1185">Reference proteome</keyword>
<gene>
    <name evidence="6" type="ORF">LR394_28355</name>
</gene>
<dbReference type="FunFam" id="3.40.50.300:FF:000016">
    <property type="entry name" value="Oligopeptide ABC transporter ATP-binding component"/>
    <property type="match status" value="1"/>
</dbReference>
<dbReference type="InterPro" id="IPR013563">
    <property type="entry name" value="Oligopep_ABC_C"/>
</dbReference>
<evidence type="ECO:0000259" key="5">
    <source>
        <dbReference type="PROSITE" id="PS50893"/>
    </source>
</evidence>
<dbReference type="NCBIfam" id="TIGR01727">
    <property type="entry name" value="oligo_HPY"/>
    <property type="match status" value="1"/>
</dbReference>
<dbReference type="AlphaFoldDB" id="A0A9X1NIR2"/>
<proteinExistence type="inferred from homology"/>
<dbReference type="Gene3D" id="3.40.50.300">
    <property type="entry name" value="P-loop containing nucleotide triphosphate hydrolases"/>
    <property type="match status" value="1"/>
</dbReference>
<dbReference type="GO" id="GO:0005524">
    <property type="term" value="F:ATP binding"/>
    <property type="evidence" value="ECO:0007669"/>
    <property type="project" value="UniProtKB-KW"/>
</dbReference>
<organism evidence="6 7">
    <name type="scientific">Kineosporia babensis</name>
    <dbReference type="NCBI Taxonomy" id="499548"/>
    <lineage>
        <taxon>Bacteria</taxon>
        <taxon>Bacillati</taxon>
        <taxon>Actinomycetota</taxon>
        <taxon>Actinomycetes</taxon>
        <taxon>Kineosporiales</taxon>
        <taxon>Kineosporiaceae</taxon>
        <taxon>Kineosporia</taxon>
    </lineage>
</organism>
<dbReference type="PANTHER" id="PTHR43776:SF7">
    <property type="entry name" value="D,D-DIPEPTIDE TRANSPORT ATP-BINDING PROTEIN DDPF-RELATED"/>
    <property type="match status" value="1"/>
</dbReference>
<protein>
    <submittedName>
        <fullName evidence="6">ABC transporter ATP-binding protein</fullName>
    </submittedName>
</protein>
<dbReference type="PANTHER" id="PTHR43776">
    <property type="entry name" value="TRANSPORT ATP-BINDING PROTEIN"/>
    <property type="match status" value="1"/>
</dbReference>
<accession>A0A9X1NIR2</accession>
<evidence type="ECO:0000256" key="1">
    <source>
        <dbReference type="ARBA" id="ARBA00005417"/>
    </source>
</evidence>
<evidence type="ECO:0000256" key="3">
    <source>
        <dbReference type="ARBA" id="ARBA00022741"/>
    </source>
</evidence>
<evidence type="ECO:0000256" key="2">
    <source>
        <dbReference type="ARBA" id="ARBA00022448"/>
    </source>
</evidence>
<feature type="domain" description="ABC transporter" evidence="5">
    <location>
        <begin position="11"/>
        <end position="263"/>
    </location>
</feature>
<keyword evidence="4 6" id="KW-0067">ATP-binding</keyword>
<dbReference type="GO" id="GO:0055085">
    <property type="term" value="P:transmembrane transport"/>
    <property type="evidence" value="ECO:0007669"/>
    <property type="project" value="UniProtKB-ARBA"/>
</dbReference>
<keyword evidence="2" id="KW-0813">Transport</keyword>
<dbReference type="PROSITE" id="PS00211">
    <property type="entry name" value="ABC_TRANSPORTER_1"/>
    <property type="match status" value="1"/>
</dbReference>
<dbReference type="InterPro" id="IPR050319">
    <property type="entry name" value="ABC_transp_ATP-bind"/>
</dbReference>
<dbReference type="EMBL" id="JAJOMB010000018">
    <property type="protein sequence ID" value="MCD5314820.1"/>
    <property type="molecule type" value="Genomic_DNA"/>
</dbReference>
<dbReference type="SUPFAM" id="SSF52540">
    <property type="entry name" value="P-loop containing nucleoside triphosphate hydrolases"/>
    <property type="match status" value="1"/>
</dbReference>
<keyword evidence="3" id="KW-0547">Nucleotide-binding</keyword>
<dbReference type="InterPro" id="IPR027417">
    <property type="entry name" value="P-loop_NTPase"/>
</dbReference>
<evidence type="ECO:0000313" key="6">
    <source>
        <dbReference type="EMBL" id="MCD5314820.1"/>
    </source>
</evidence>
<dbReference type="InterPro" id="IPR003439">
    <property type="entry name" value="ABC_transporter-like_ATP-bd"/>
</dbReference>
<dbReference type="CDD" id="cd03257">
    <property type="entry name" value="ABC_NikE_OppD_transporters"/>
    <property type="match status" value="1"/>
</dbReference>
<dbReference type="InterPro" id="IPR003593">
    <property type="entry name" value="AAA+_ATPase"/>
</dbReference>
<dbReference type="Proteomes" id="UP001138997">
    <property type="component" value="Unassembled WGS sequence"/>
</dbReference>
<dbReference type="RefSeq" id="WP_231447624.1">
    <property type="nucleotide sequence ID" value="NZ_JAJOMB010000018.1"/>
</dbReference>
<comment type="caution">
    <text evidence="6">The sequence shown here is derived from an EMBL/GenBank/DDBJ whole genome shotgun (WGS) entry which is preliminary data.</text>
</comment>